<keyword evidence="1" id="KW-0812">Transmembrane</keyword>
<evidence type="ECO:0000313" key="4">
    <source>
        <dbReference type="EMBL" id="GFH88667.1"/>
    </source>
</evidence>
<dbReference type="InterPro" id="IPR006860">
    <property type="entry name" value="FecR"/>
</dbReference>
<dbReference type="InterPro" id="IPR012373">
    <property type="entry name" value="Ferrdict_sens_TM"/>
</dbReference>
<dbReference type="GO" id="GO:0016989">
    <property type="term" value="F:sigma factor antagonist activity"/>
    <property type="evidence" value="ECO:0007669"/>
    <property type="project" value="TreeGrafter"/>
</dbReference>
<feature type="transmembrane region" description="Helical" evidence="1">
    <location>
        <begin position="76"/>
        <end position="96"/>
    </location>
</feature>
<dbReference type="PANTHER" id="PTHR30273">
    <property type="entry name" value="PERIPLASMIC SIGNAL SENSOR AND SIGMA FACTOR ACTIVATOR FECR-RELATED"/>
    <property type="match status" value="1"/>
</dbReference>
<evidence type="ECO:0000259" key="3">
    <source>
        <dbReference type="Pfam" id="PF16344"/>
    </source>
</evidence>
<dbReference type="Gene3D" id="3.55.50.30">
    <property type="match status" value="1"/>
</dbReference>
<dbReference type="EMBL" id="BLLS01000290">
    <property type="protein sequence ID" value="GFH88667.1"/>
    <property type="molecule type" value="Genomic_DNA"/>
</dbReference>
<evidence type="ECO:0000259" key="2">
    <source>
        <dbReference type="Pfam" id="PF04773"/>
    </source>
</evidence>
<dbReference type="InterPro" id="IPR032508">
    <property type="entry name" value="FecR_C"/>
</dbReference>
<comment type="caution">
    <text evidence="4">The sequence shown here is derived from an EMBL/GenBank/DDBJ whole genome shotgun (WGS) entry which is preliminary data.</text>
</comment>
<proteinExistence type="predicted"/>
<dbReference type="Proteomes" id="UP000491181">
    <property type="component" value="Unassembled WGS sequence"/>
</dbReference>
<feature type="domain" description="FecR protein" evidence="2">
    <location>
        <begin position="119"/>
        <end position="200"/>
    </location>
</feature>
<feature type="domain" description="Protein FecR C-terminal" evidence="3">
    <location>
        <begin position="241"/>
        <end position="311"/>
    </location>
</feature>
<keyword evidence="1" id="KW-1133">Transmembrane helix</keyword>
<dbReference type="Pfam" id="PF16344">
    <property type="entry name" value="FecR_C"/>
    <property type="match status" value="1"/>
</dbReference>
<dbReference type="PANTHER" id="PTHR30273:SF2">
    <property type="entry name" value="PROTEIN FECR"/>
    <property type="match status" value="1"/>
</dbReference>
<dbReference type="AlphaFoldDB" id="A0A7J0A8L4"/>
<gene>
    <name evidence="4" type="ORF">IMSAGC001_04111</name>
</gene>
<keyword evidence="1" id="KW-0472">Membrane</keyword>
<protein>
    <recommendedName>
        <fullName evidence="6">FecR family protein</fullName>
    </recommendedName>
</protein>
<dbReference type="PIRSF" id="PIRSF018266">
    <property type="entry name" value="FecR"/>
    <property type="match status" value="1"/>
</dbReference>
<evidence type="ECO:0000313" key="5">
    <source>
        <dbReference type="Proteomes" id="UP000491181"/>
    </source>
</evidence>
<evidence type="ECO:0008006" key="6">
    <source>
        <dbReference type="Google" id="ProtNLM"/>
    </source>
</evidence>
<evidence type="ECO:0000256" key="1">
    <source>
        <dbReference type="SAM" id="Phobius"/>
    </source>
</evidence>
<name>A0A7J0A8L4_9BACE</name>
<dbReference type="Pfam" id="PF04773">
    <property type="entry name" value="FecR"/>
    <property type="match status" value="1"/>
</dbReference>
<reference evidence="4 5" key="1">
    <citation type="journal article" date="2020" name="Microbiome">
        <title>Single-cell genomics of uncultured bacteria reveals dietary fiber responders in the mouse gut microbiota.</title>
        <authorList>
            <person name="Chijiiwa R."/>
            <person name="Hosokawa M."/>
            <person name="Kogawa M."/>
            <person name="Nishikawa Y."/>
            <person name="Ide K."/>
            <person name="Sakanashi C."/>
            <person name="Takahashi K."/>
            <person name="Takeyama H."/>
        </authorList>
    </citation>
    <scope>NUCLEOTIDE SEQUENCE [LARGE SCALE GENOMIC DNA]</scope>
    <source>
        <strain evidence="4">IMSAGC_001</strain>
    </source>
</reference>
<sequence length="313" mass="36976">MDKVEKKRLIKSLLSGGLTKKQRREFADLEPVDIEIRKQWDESGNSLVNMEIKEQIWKKVKNRCECKKRNQVPVELRWYLVAASLALLLIIGGLWMNTEEKGMQNEYVKIVAVQNELYILPDSSKVWMKKGSSIQYNKAFNEQRDVWLSGSSLFEVTTQNGHPFRVYIQKAMIEVKGTCFDIHQDSEMKKNEIILYNGKINFTPENNEEIEMSPHQKITHYIEKREILKENIKNMDWEDGKFYFKELPLPQLIETINTMYNSHIRLKVNNQVIKSAFTGNIRYEESLEEVLHKICYSLDLNFQNQDNELIIYK</sequence>
<dbReference type="Gene3D" id="2.60.120.1440">
    <property type="match status" value="1"/>
</dbReference>
<organism evidence="4 5">
    <name type="scientific">Bacteroides acidifaciens</name>
    <dbReference type="NCBI Taxonomy" id="85831"/>
    <lineage>
        <taxon>Bacteria</taxon>
        <taxon>Pseudomonadati</taxon>
        <taxon>Bacteroidota</taxon>
        <taxon>Bacteroidia</taxon>
        <taxon>Bacteroidales</taxon>
        <taxon>Bacteroidaceae</taxon>
        <taxon>Bacteroides</taxon>
    </lineage>
</organism>
<dbReference type="RefSeq" id="WP_172504442.1">
    <property type="nucleotide sequence ID" value="NZ_BLLS01000290.1"/>
</dbReference>
<accession>A0A7J0A8L4</accession>